<gene>
    <name evidence="2" type="ORF">C882_4240</name>
</gene>
<feature type="transmembrane region" description="Helical" evidence="1">
    <location>
        <begin position="54"/>
        <end position="82"/>
    </location>
</feature>
<dbReference type="EMBL" id="ANHY01000007">
    <property type="protein sequence ID" value="EKV30903.1"/>
    <property type="molecule type" value="Genomic_DNA"/>
</dbReference>
<dbReference type="STRING" id="1238182.C882_4240"/>
<proteinExistence type="predicted"/>
<dbReference type="GO" id="GO:0015385">
    <property type="term" value="F:sodium:proton antiporter activity"/>
    <property type="evidence" value="ECO:0007669"/>
    <property type="project" value="TreeGrafter"/>
</dbReference>
<comment type="caution">
    <text evidence="2">The sequence shown here is derived from an EMBL/GenBank/DDBJ whole genome shotgun (WGS) entry which is preliminary data.</text>
</comment>
<keyword evidence="1" id="KW-0812">Transmembrane</keyword>
<dbReference type="PANTHER" id="PTHR34703:SF1">
    <property type="entry name" value="ANTIPORTER SUBUNIT MNHG2-RELATED"/>
    <property type="match status" value="1"/>
</dbReference>
<dbReference type="NCBIfam" id="TIGR01300">
    <property type="entry name" value="CPA3_mnhG_phaG"/>
    <property type="match status" value="1"/>
</dbReference>
<evidence type="ECO:0000313" key="2">
    <source>
        <dbReference type="EMBL" id="EKV30903.1"/>
    </source>
</evidence>
<name>K9HKJ8_9PROT</name>
<dbReference type="Pfam" id="PF03334">
    <property type="entry name" value="PhaG_MnhG_YufB"/>
    <property type="match status" value="1"/>
</dbReference>
<dbReference type="AlphaFoldDB" id="K9HKJ8"/>
<sequence>MTAMDWELLRDGLSWAMLLGGAAFSLIGGLGILRMPDIYTRMHAASLTDTMGAILILGGLMIQGGLTLVTAKLVLTLFFLLFTSPVSTHALAAAALTDTRTALQARDDGTLAPTEVDLPDDQDALDIAADEAARQSIRDEESRA</sequence>
<accession>K9HKJ8</accession>
<dbReference type="PANTHER" id="PTHR34703">
    <property type="entry name" value="ANTIPORTER SUBUNIT MNHG2-RELATED"/>
    <property type="match status" value="1"/>
</dbReference>
<keyword evidence="1" id="KW-0472">Membrane</keyword>
<evidence type="ECO:0000313" key="3">
    <source>
        <dbReference type="Proteomes" id="UP000009881"/>
    </source>
</evidence>
<dbReference type="Proteomes" id="UP000009881">
    <property type="component" value="Unassembled WGS sequence"/>
</dbReference>
<evidence type="ECO:0000256" key="1">
    <source>
        <dbReference type="SAM" id="Phobius"/>
    </source>
</evidence>
<organism evidence="2 3">
    <name type="scientific">Caenispirillum salinarum AK4</name>
    <dbReference type="NCBI Taxonomy" id="1238182"/>
    <lineage>
        <taxon>Bacteria</taxon>
        <taxon>Pseudomonadati</taxon>
        <taxon>Pseudomonadota</taxon>
        <taxon>Alphaproteobacteria</taxon>
        <taxon>Rhodospirillales</taxon>
        <taxon>Novispirillaceae</taxon>
        <taxon>Caenispirillum</taxon>
    </lineage>
</organism>
<dbReference type="eggNOG" id="COG1320">
    <property type="taxonomic scope" value="Bacteria"/>
</dbReference>
<dbReference type="InterPro" id="IPR005133">
    <property type="entry name" value="PhaG_MnhG_YufB"/>
</dbReference>
<keyword evidence="1" id="KW-1133">Transmembrane helix</keyword>
<feature type="transmembrane region" description="Helical" evidence="1">
    <location>
        <begin position="12"/>
        <end position="33"/>
    </location>
</feature>
<protein>
    <submittedName>
        <fullName evidence="2">Na(+) H(+) antiporter subunit G</fullName>
    </submittedName>
</protein>
<reference evidence="2 3" key="1">
    <citation type="journal article" date="2013" name="Genome Announc.">
        <title>Draft Genome Sequence of an Alphaproteobacterium, Caenispirillum salinarum AK4(T), Isolated from a Solar Saltern.</title>
        <authorList>
            <person name="Khatri I."/>
            <person name="Singh A."/>
            <person name="Korpole S."/>
            <person name="Pinnaka A.K."/>
            <person name="Subramanian S."/>
        </authorList>
    </citation>
    <scope>NUCLEOTIDE SEQUENCE [LARGE SCALE GENOMIC DNA]</scope>
    <source>
        <strain evidence="2 3">AK4</strain>
    </source>
</reference>
<keyword evidence="3" id="KW-1185">Reference proteome</keyword>